<feature type="transmembrane region" description="Helical" evidence="1">
    <location>
        <begin position="166"/>
        <end position="186"/>
    </location>
</feature>
<feature type="transmembrane region" description="Helical" evidence="1">
    <location>
        <begin position="193"/>
        <end position="210"/>
    </location>
</feature>
<comment type="caution">
    <text evidence="2">The sequence shown here is derived from an EMBL/GenBank/DDBJ whole genome shotgun (WGS) entry which is preliminary data.</text>
</comment>
<name>A0A226DYQ0_FOLCA</name>
<keyword evidence="1" id="KW-0812">Transmembrane</keyword>
<dbReference type="AlphaFoldDB" id="A0A226DYQ0"/>
<accession>A0A226DYQ0</accession>
<protein>
    <submittedName>
        <fullName evidence="2">Uncharacterized protein</fullName>
    </submittedName>
</protein>
<feature type="transmembrane region" description="Helical" evidence="1">
    <location>
        <begin position="44"/>
        <end position="64"/>
    </location>
</feature>
<gene>
    <name evidence="2" type="ORF">Fcan01_15414</name>
</gene>
<evidence type="ECO:0000313" key="3">
    <source>
        <dbReference type="Proteomes" id="UP000198287"/>
    </source>
</evidence>
<proteinExistence type="predicted"/>
<sequence>MSKIAILRCIKHHLNLGDYFLTTFVTWDEKLGKIRLIGKNKSKIVHAGTILQLAVIAARIWSVVTKATSLIETVIGIAITSLTTIAFLLRFEISADYLPVQFLNFVFSTKDLAYTPKEKMFLTCLRVFMDLVAFGCFTMASIYGLLSVLLPCQPGLVSSLICTEELVLAFSPGVLIPFAFLEFIVYMQVGLGGMYYILSVLLTGVTFLWIECGTFIRNFEAGLTHQIEYRKVQMFEKILNACRCPHNGYVLAGVSFKLGVYPADFFCCGEGEHDEPRVDRFVQREEYEEM</sequence>
<keyword evidence="1" id="KW-0472">Membrane</keyword>
<evidence type="ECO:0000313" key="2">
    <source>
        <dbReference type="EMBL" id="OXA49336.1"/>
    </source>
</evidence>
<feature type="transmembrane region" description="Helical" evidence="1">
    <location>
        <begin position="70"/>
        <end position="89"/>
    </location>
</feature>
<dbReference type="Proteomes" id="UP000198287">
    <property type="component" value="Unassembled WGS sequence"/>
</dbReference>
<organism evidence="2 3">
    <name type="scientific">Folsomia candida</name>
    <name type="common">Springtail</name>
    <dbReference type="NCBI Taxonomy" id="158441"/>
    <lineage>
        <taxon>Eukaryota</taxon>
        <taxon>Metazoa</taxon>
        <taxon>Ecdysozoa</taxon>
        <taxon>Arthropoda</taxon>
        <taxon>Hexapoda</taxon>
        <taxon>Collembola</taxon>
        <taxon>Entomobryomorpha</taxon>
        <taxon>Isotomoidea</taxon>
        <taxon>Isotomidae</taxon>
        <taxon>Proisotominae</taxon>
        <taxon>Folsomia</taxon>
    </lineage>
</organism>
<feature type="transmembrane region" description="Helical" evidence="1">
    <location>
        <begin position="127"/>
        <end position="146"/>
    </location>
</feature>
<keyword evidence="1" id="KW-1133">Transmembrane helix</keyword>
<reference evidence="2 3" key="1">
    <citation type="submission" date="2015-12" db="EMBL/GenBank/DDBJ databases">
        <title>The genome of Folsomia candida.</title>
        <authorList>
            <person name="Faddeeva A."/>
            <person name="Derks M.F."/>
            <person name="Anvar Y."/>
            <person name="Smit S."/>
            <person name="Van Straalen N."/>
            <person name="Roelofs D."/>
        </authorList>
    </citation>
    <scope>NUCLEOTIDE SEQUENCE [LARGE SCALE GENOMIC DNA]</scope>
    <source>
        <strain evidence="2 3">VU population</strain>
        <tissue evidence="2">Whole body</tissue>
    </source>
</reference>
<keyword evidence="3" id="KW-1185">Reference proteome</keyword>
<evidence type="ECO:0000256" key="1">
    <source>
        <dbReference type="SAM" id="Phobius"/>
    </source>
</evidence>
<dbReference type="EMBL" id="LNIX01000010">
    <property type="protein sequence ID" value="OXA49336.1"/>
    <property type="molecule type" value="Genomic_DNA"/>
</dbReference>